<dbReference type="KEGG" id="sliu:111354039"/>
<dbReference type="GeneID" id="111354039"/>
<gene>
    <name evidence="2" type="primary">LOC111354039</name>
</gene>
<dbReference type="OrthoDB" id="6693298at2759"/>
<sequence length="699" mass="81656">MVDIIGEVINKESGHLIKTDTLRKVINNVKIQIGQPLTNPSYTTVSDFYINQWLGRHISLKLNIEDMPGMYIIPNTFKSYELPQETTDIIAILESEKEFDDLCAEFDNYNIHWFVGTNKNSNSIVWKKTRGKLERLLKYIDRDFEENGSSNQPIQPQTLKDIAEKVVVINAEPGMGKSTFLTHLAIQTKLKYPNLWISKINLSDHVDQFSQWKQNKKDVNMEEVVKFLYKIFLNKVDDGTTKRKYDWDQVFCDNILVDASNKICFQPSDNEKELVDLDLLEINLFNHFYNNNQVALLFDGFDEICPDYADEVLHMLRILKSSNVAHLWVTSRSYNVLEQLESVLGTFSFTLLPLGRAEQLSFLEKIWSVKLALWDAQHNVKNSVSYFYNIINITLNLSSFTNSPLNLYMVSEIFKDFFRYFYDPMVKKFSNFYMQKVMETFNLIFLYETFVEMKFFKIRFGEKKHFMCFKDPAMRRMVENERKTFLDIHKKVGAYYILSKTVVADLFTEEEINEVHEFIESVKTGEEKSGIIQRIVGDKPQFIHKSFAEYFATEYIFEKFQSDSCPVALQKYVINLIFITDNGGVRRFINNKLIKGKKLFDLSTGTSYICSVFGSLVTQNFLPTNSFFVAGEEYLRHIGMFMLICGSSSRDYRNMSRYCKLFQVKCSAQCDLCTKKLQSLHTNLRVSTNTLFVDKSYRK</sequence>
<accession>A0A9J7IPS4</accession>
<proteinExistence type="predicted"/>
<dbReference type="RefSeq" id="XP_022823078.1">
    <property type="nucleotide sequence ID" value="XM_022967310.1"/>
</dbReference>
<evidence type="ECO:0000313" key="2">
    <source>
        <dbReference type="RefSeq" id="XP_022823078.1"/>
    </source>
</evidence>
<name>A0A9J7IPS4_SPOLT</name>
<dbReference type="InterPro" id="IPR027417">
    <property type="entry name" value="P-loop_NTPase"/>
</dbReference>
<dbReference type="Proteomes" id="UP000301870">
    <property type="component" value="Chromosome 17"/>
</dbReference>
<dbReference type="PANTHER" id="PTHR46844:SF1">
    <property type="entry name" value="SLR5058 PROTEIN"/>
    <property type="match status" value="1"/>
</dbReference>
<dbReference type="AlphaFoldDB" id="A0A9J7IPS4"/>
<dbReference type="PANTHER" id="PTHR46844">
    <property type="entry name" value="SLR5058 PROTEIN"/>
    <property type="match status" value="1"/>
</dbReference>
<reference evidence="2" key="1">
    <citation type="submission" date="2025-08" db="UniProtKB">
        <authorList>
            <consortium name="RefSeq"/>
        </authorList>
    </citation>
    <scope>IDENTIFICATION</scope>
    <source>
        <strain evidence="2">Ishihara</strain>
        <tissue evidence="2">Whole body</tissue>
    </source>
</reference>
<evidence type="ECO:0000313" key="1">
    <source>
        <dbReference type="Proteomes" id="UP000301870"/>
    </source>
</evidence>
<dbReference type="SUPFAM" id="SSF52540">
    <property type="entry name" value="P-loop containing nucleoside triphosphate hydrolases"/>
    <property type="match status" value="1"/>
</dbReference>
<protein>
    <submittedName>
        <fullName evidence="2">Uncharacterized protein LOC111354039</fullName>
    </submittedName>
</protein>
<keyword evidence="1" id="KW-1185">Reference proteome</keyword>
<organism evidence="1 2">
    <name type="scientific">Spodoptera litura</name>
    <name type="common">Asian cotton leafworm</name>
    <dbReference type="NCBI Taxonomy" id="69820"/>
    <lineage>
        <taxon>Eukaryota</taxon>
        <taxon>Metazoa</taxon>
        <taxon>Ecdysozoa</taxon>
        <taxon>Arthropoda</taxon>
        <taxon>Hexapoda</taxon>
        <taxon>Insecta</taxon>
        <taxon>Pterygota</taxon>
        <taxon>Neoptera</taxon>
        <taxon>Endopterygota</taxon>
        <taxon>Lepidoptera</taxon>
        <taxon>Glossata</taxon>
        <taxon>Ditrysia</taxon>
        <taxon>Noctuoidea</taxon>
        <taxon>Noctuidae</taxon>
        <taxon>Amphipyrinae</taxon>
        <taxon>Spodoptera</taxon>
    </lineage>
</organism>
<dbReference type="Gene3D" id="3.40.50.300">
    <property type="entry name" value="P-loop containing nucleotide triphosphate hydrolases"/>
    <property type="match status" value="1"/>
</dbReference>